<dbReference type="InterPro" id="IPR055459">
    <property type="entry name" value="OST48_MD"/>
</dbReference>
<comment type="subunit">
    <text evidence="8">Component of the oligosaccharyltransferase (OST) complex.</text>
</comment>
<comment type="function">
    <text evidence="8">Subunit of the oligosaccharyl transferase (OST) complex that catalyzes the initial transfer of a defined glycan (Glc(3)Man(9)GlcNAc(2) in eukaryotes) from the lipid carrier dolichol-pyrophosphate to an asparagine residue within an Asn-X-Ser/Thr consensus motif in nascent polypeptide chains, the first step in protein N-glycosylation. N-glycosylation occurs cotranslationally and the complex associates with the Sec61 complex at the channel-forming translocon complex that mediates protein translocation across the endoplasmic reticulum (ER).</text>
</comment>
<dbReference type="Pfam" id="PF03345">
    <property type="entry name" value="OST48_N"/>
    <property type="match status" value="1"/>
</dbReference>
<comment type="similarity">
    <text evidence="3 8">Belongs to the DDOST 48 kDa subunit family.</text>
</comment>
<dbReference type="FunCoup" id="E1ZIJ1">
    <property type="interactions" value="2059"/>
</dbReference>
<evidence type="ECO:0000256" key="4">
    <source>
        <dbReference type="ARBA" id="ARBA00022692"/>
    </source>
</evidence>
<proteinExistence type="inferred from homology"/>
<name>E1ZIJ1_CHLVA</name>
<gene>
    <name evidence="11" type="ORF">CHLNCDRAFT_8673</name>
</gene>
<evidence type="ECO:0000313" key="12">
    <source>
        <dbReference type="Proteomes" id="UP000008141"/>
    </source>
</evidence>
<dbReference type="GO" id="GO:0008250">
    <property type="term" value="C:oligosaccharyltransferase complex"/>
    <property type="evidence" value="ECO:0007669"/>
    <property type="project" value="TreeGrafter"/>
</dbReference>
<evidence type="ECO:0000256" key="3">
    <source>
        <dbReference type="ARBA" id="ARBA00008743"/>
    </source>
</evidence>
<dbReference type="KEGG" id="cvr:CHLNCDRAFT_8673"/>
<sequence length="404" mass="43534">QRVLVLLNDAGLEQSHSSFLKGLGARGYQVDIKPITDKSLQLKSWDEWLYDKLVILGSNKELGGAADVAQVVEFVDEGHDLLLAVDSQVSEELRELAQELGVDIDVKGHAVIDHFAYDSQLGAADHAAVLADSAVQSPAVLPGGLPWPVLFRGIALSVPADSETAFLALSGSPTAYSGKPGVAQTDAKLAGGSLGLVALAQLRNNARVAVAGSLDMCSDAAYAAAATSRTGQSLGAVANRAFCDAISKWAFQERGVLRASGLSHRVVEGAEAGAVAPERYRVNDLVEFSVQIHECADGACTPYKADDVQVELQMLDPYVRATLAHDDAGRFAVRVTVPDTYGVFKWVLEYRRLGYSFIELTETVPIRPFKHHEYERFIVQAYPYYASVASMMAGFMAVGFFFLY</sequence>
<dbReference type="GeneID" id="17353648"/>
<dbReference type="Proteomes" id="UP000008141">
    <property type="component" value="Unassembled WGS sequence"/>
</dbReference>
<feature type="non-terminal residue" evidence="11">
    <location>
        <position position="1"/>
    </location>
</feature>
<comment type="subcellular location">
    <subcellularLocation>
        <location evidence="8">Endoplasmic reticulum membrane</location>
        <topology evidence="8">Single-pass type I membrane protein</topology>
    </subcellularLocation>
    <subcellularLocation>
        <location evidence="1">Membrane</location>
        <topology evidence="1">Single-pass type I membrane protein</topology>
    </subcellularLocation>
</comment>
<keyword evidence="7 8" id="KW-0472">Membrane</keyword>
<evidence type="ECO:0000313" key="11">
    <source>
        <dbReference type="EMBL" id="EFN54342.1"/>
    </source>
</evidence>
<reference evidence="11 12" key="1">
    <citation type="journal article" date="2010" name="Plant Cell">
        <title>The Chlorella variabilis NC64A genome reveals adaptation to photosymbiosis, coevolution with viruses, and cryptic sex.</title>
        <authorList>
            <person name="Blanc G."/>
            <person name="Duncan G."/>
            <person name="Agarkova I."/>
            <person name="Borodovsky M."/>
            <person name="Gurnon J."/>
            <person name="Kuo A."/>
            <person name="Lindquist E."/>
            <person name="Lucas S."/>
            <person name="Pangilinan J."/>
            <person name="Polle J."/>
            <person name="Salamov A."/>
            <person name="Terry A."/>
            <person name="Yamada T."/>
            <person name="Dunigan D.D."/>
            <person name="Grigoriev I.V."/>
            <person name="Claverie J.M."/>
            <person name="Van Etten J.L."/>
        </authorList>
    </citation>
    <scope>NUCLEOTIDE SEQUENCE [LARGE SCALE GENOMIC DNA]</scope>
    <source>
        <strain evidence="11 12">NC64A</strain>
    </source>
</reference>
<dbReference type="UniPathway" id="UPA00378"/>
<keyword evidence="12" id="KW-1185">Reference proteome</keyword>
<dbReference type="eggNOG" id="KOG2754">
    <property type="taxonomic scope" value="Eukaryota"/>
</dbReference>
<evidence type="ECO:0000259" key="10">
    <source>
        <dbReference type="Pfam" id="PF23358"/>
    </source>
</evidence>
<feature type="domain" description="OST48 middle" evidence="10">
    <location>
        <begin position="275"/>
        <end position="404"/>
    </location>
</feature>
<dbReference type="RefSeq" id="XP_005846444.1">
    <property type="nucleotide sequence ID" value="XM_005846382.1"/>
</dbReference>
<dbReference type="EMBL" id="GL433848">
    <property type="protein sequence ID" value="EFN54342.1"/>
    <property type="molecule type" value="Genomic_DNA"/>
</dbReference>
<feature type="transmembrane region" description="Helical" evidence="8">
    <location>
        <begin position="382"/>
        <end position="403"/>
    </location>
</feature>
<evidence type="ECO:0000256" key="7">
    <source>
        <dbReference type="ARBA" id="ARBA00023136"/>
    </source>
</evidence>
<dbReference type="PANTHER" id="PTHR10830">
    <property type="entry name" value="DOLICHYL-DIPHOSPHOOLIGOSACCHARIDE--PROTEIN GLYCOSYLTRANSFERASE 48 KDA SUBUNIT"/>
    <property type="match status" value="1"/>
</dbReference>
<dbReference type="GO" id="GO:0018279">
    <property type="term" value="P:protein N-linked glycosylation via asparagine"/>
    <property type="evidence" value="ECO:0007669"/>
    <property type="project" value="UniProtKB-UniRule"/>
</dbReference>
<accession>E1ZIJ1</accession>
<dbReference type="PANTHER" id="PTHR10830:SF0">
    <property type="entry name" value="DOLICHYL-DIPHOSPHOOLIGOSACCHARIDE--PROTEIN GLYCOSYLTRANSFERASE 48 KDA SUBUNIT"/>
    <property type="match status" value="1"/>
</dbReference>
<dbReference type="OMA" id="AHDEYPR"/>
<dbReference type="STRING" id="554065.E1ZIJ1"/>
<dbReference type="OrthoDB" id="29105at2759"/>
<keyword evidence="5 8" id="KW-0256">Endoplasmic reticulum</keyword>
<keyword evidence="6 8" id="KW-1133">Transmembrane helix</keyword>
<dbReference type="InterPro" id="IPR005013">
    <property type="entry name" value="DDOST_48_kDa_subunit"/>
</dbReference>
<evidence type="ECO:0000256" key="1">
    <source>
        <dbReference type="ARBA" id="ARBA00004479"/>
    </source>
</evidence>
<dbReference type="InParanoid" id="E1ZIJ1"/>
<evidence type="ECO:0000256" key="8">
    <source>
        <dbReference type="RuleBase" id="RU361142"/>
    </source>
</evidence>
<evidence type="ECO:0000259" key="9">
    <source>
        <dbReference type="Pfam" id="PF03345"/>
    </source>
</evidence>
<dbReference type="AlphaFoldDB" id="E1ZIJ1"/>
<evidence type="ECO:0000256" key="2">
    <source>
        <dbReference type="ARBA" id="ARBA00004922"/>
    </source>
</evidence>
<keyword evidence="4 8" id="KW-0812">Transmembrane</keyword>
<comment type="pathway">
    <text evidence="2 8">Protein modification; protein glycosylation.</text>
</comment>
<feature type="non-terminal residue" evidence="11">
    <location>
        <position position="404"/>
    </location>
</feature>
<feature type="domain" description="OST48 N-terminal" evidence="9">
    <location>
        <begin position="2"/>
        <end position="250"/>
    </location>
</feature>
<organism evidence="12">
    <name type="scientific">Chlorella variabilis</name>
    <name type="common">Green alga</name>
    <dbReference type="NCBI Taxonomy" id="554065"/>
    <lineage>
        <taxon>Eukaryota</taxon>
        <taxon>Viridiplantae</taxon>
        <taxon>Chlorophyta</taxon>
        <taxon>core chlorophytes</taxon>
        <taxon>Trebouxiophyceae</taxon>
        <taxon>Chlorellales</taxon>
        <taxon>Chlorellaceae</taxon>
        <taxon>Chlorella clade</taxon>
        <taxon>Chlorella</taxon>
    </lineage>
</organism>
<evidence type="ECO:0000256" key="5">
    <source>
        <dbReference type="ARBA" id="ARBA00022824"/>
    </source>
</evidence>
<dbReference type="Pfam" id="PF23358">
    <property type="entry name" value="OST48_MD"/>
    <property type="match status" value="1"/>
</dbReference>
<dbReference type="InterPro" id="IPR055457">
    <property type="entry name" value="OST48_N"/>
</dbReference>
<evidence type="ECO:0000256" key="6">
    <source>
        <dbReference type="ARBA" id="ARBA00022989"/>
    </source>
</evidence>
<protein>
    <recommendedName>
        <fullName evidence="8">Dolichyl-diphosphooligosaccharide--protein glycosyltransferase 48 kDa subunit</fullName>
        <shortName evidence="8">Oligosaccharyl transferase 48 kDa subunit</shortName>
    </recommendedName>
</protein>